<organism evidence="1 2">
    <name type="scientific">Sphaeroforma arctica JP610</name>
    <dbReference type="NCBI Taxonomy" id="667725"/>
    <lineage>
        <taxon>Eukaryota</taxon>
        <taxon>Ichthyosporea</taxon>
        <taxon>Ichthyophonida</taxon>
        <taxon>Sphaeroforma</taxon>
    </lineage>
</organism>
<dbReference type="RefSeq" id="XP_014148789.1">
    <property type="nucleotide sequence ID" value="XM_014293314.1"/>
</dbReference>
<evidence type="ECO:0000313" key="2">
    <source>
        <dbReference type="Proteomes" id="UP000054560"/>
    </source>
</evidence>
<name>A0A0L0FDN3_9EUKA</name>
<accession>A0A0L0FDN3</accession>
<reference evidence="1 2" key="1">
    <citation type="submission" date="2011-02" db="EMBL/GenBank/DDBJ databases">
        <title>The Genome Sequence of Sphaeroforma arctica JP610.</title>
        <authorList>
            <consortium name="The Broad Institute Genome Sequencing Platform"/>
            <person name="Russ C."/>
            <person name="Cuomo C."/>
            <person name="Young S.K."/>
            <person name="Zeng Q."/>
            <person name="Gargeya S."/>
            <person name="Alvarado L."/>
            <person name="Berlin A."/>
            <person name="Chapman S.B."/>
            <person name="Chen Z."/>
            <person name="Freedman E."/>
            <person name="Gellesch M."/>
            <person name="Goldberg J."/>
            <person name="Griggs A."/>
            <person name="Gujja S."/>
            <person name="Heilman E."/>
            <person name="Heiman D."/>
            <person name="Howarth C."/>
            <person name="Mehta T."/>
            <person name="Neiman D."/>
            <person name="Pearson M."/>
            <person name="Roberts A."/>
            <person name="Saif S."/>
            <person name="Shea T."/>
            <person name="Shenoy N."/>
            <person name="Sisk P."/>
            <person name="Stolte C."/>
            <person name="Sykes S."/>
            <person name="White J."/>
            <person name="Yandava C."/>
            <person name="Burger G."/>
            <person name="Gray M.W."/>
            <person name="Holland P.W.H."/>
            <person name="King N."/>
            <person name="Lang F.B.F."/>
            <person name="Roger A.J."/>
            <person name="Ruiz-Trillo I."/>
            <person name="Haas B."/>
            <person name="Nusbaum C."/>
            <person name="Birren B."/>
        </authorList>
    </citation>
    <scope>NUCLEOTIDE SEQUENCE [LARGE SCALE GENOMIC DNA]</scope>
    <source>
        <strain evidence="1 2">JP610</strain>
    </source>
</reference>
<dbReference type="GeneID" id="25913081"/>
<sequence>MHHFIAQFNVTITHVPGELNKLPDMWSRVHQGTADINYPSVFYTSCWKLYPDFFDQVQKNLGPNDVDAFASSHNTQLDNT</sequence>
<feature type="non-terminal residue" evidence="1">
    <location>
        <position position="80"/>
    </location>
</feature>
<keyword evidence="2" id="KW-1185">Reference proteome</keyword>
<evidence type="ECO:0000313" key="1">
    <source>
        <dbReference type="EMBL" id="KNC74887.1"/>
    </source>
</evidence>
<protein>
    <submittedName>
        <fullName evidence="1">Uncharacterized protein</fullName>
    </submittedName>
</protein>
<dbReference type="EMBL" id="KQ244007">
    <property type="protein sequence ID" value="KNC74887.1"/>
    <property type="molecule type" value="Genomic_DNA"/>
</dbReference>
<gene>
    <name evidence="1" type="ORF">SARC_12577</name>
</gene>
<proteinExistence type="predicted"/>
<dbReference type="AlphaFoldDB" id="A0A0L0FDN3"/>
<dbReference type="Proteomes" id="UP000054560">
    <property type="component" value="Unassembled WGS sequence"/>
</dbReference>